<dbReference type="KEGG" id="plon:Pla110_02750"/>
<protein>
    <submittedName>
        <fullName evidence="1">WecA-like glycosyltransferase</fullName>
    </submittedName>
</protein>
<dbReference type="GO" id="GO:0016740">
    <property type="term" value="F:transferase activity"/>
    <property type="evidence" value="ECO:0007669"/>
    <property type="project" value="UniProtKB-KW"/>
</dbReference>
<name>A0A518CH68_9PLAN</name>
<proteinExistence type="predicted"/>
<evidence type="ECO:0000313" key="1">
    <source>
        <dbReference type="EMBL" id="QDU78571.1"/>
    </source>
</evidence>
<dbReference type="EMBL" id="CP036281">
    <property type="protein sequence ID" value="QDU78571.1"/>
    <property type="molecule type" value="Genomic_DNA"/>
</dbReference>
<keyword evidence="1" id="KW-0808">Transferase</keyword>
<reference evidence="1 2" key="1">
    <citation type="submission" date="2019-02" db="EMBL/GenBank/DDBJ databases">
        <title>Deep-cultivation of Planctomycetes and their phenomic and genomic characterization uncovers novel biology.</title>
        <authorList>
            <person name="Wiegand S."/>
            <person name="Jogler M."/>
            <person name="Boedeker C."/>
            <person name="Pinto D."/>
            <person name="Vollmers J."/>
            <person name="Rivas-Marin E."/>
            <person name="Kohn T."/>
            <person name="Peeters S.H."/>
            <person name="Heuer A."/>
            <person name="Rast P."/>
            <person name="Oberbeckmann S."/>
            <person name="Bunk B."/>
            <person name="Jeske O."/>
            <person name="Meyerdierks A."/>
            <person name="Storesund J.E."/>
            <person name="Kallscheuer N."/>
            <person name="Luecker S."/>
            <person name="Lage O.M."/>
            <person name="Pohl T."/>
            <person name="Merkel B.J."/>
            <person name="Hornburger P."/>
            <person name="Mueller R.-W."/>
            <person name="Bruemmer F."/>
            <person name="Labrenz M."/>
            <person name="Spormann A.M."/>
            <person name="Op den Camp H."/>
            <person name="Overmann J."/>
            <person name="Amann R."/>
            <person name="Jetten M.S.M."/>
            <person name="Mascher T."/>
            <person name="Medema M.H."/>
            <person name="Devos D.P."/>
            <person name="Kaster A.-K."/>
            <person name="Ovreas L."/>
            <person name="Rohde M."/>
            <person name="Galperin M.Y."/>
            <person name="Jogler C."/>
        </authorList>
    </citation>
    <scope>NUCLEOTIDE SEQUENCE [LARGE SCALE GENOMIC DNA]</scope>
    <source>
        <strain evidence="1 2">Pla110</strain>
    </source>
</reference>
<dbReference type="AlphaFoldDB" id="A0A518CH68"/>
<dbReference type="Proteomes" id="UP000317178">
    <property type="component" value="Chromosome"/>
</dbReference>
<sequence>MQFLPMSLGLNHEGTKSQRIKDPVMFGFIFASGPGSGSALENLFKLVFYFSPSSVEAICNNQASFLWEGFSMSNTVLHCTLPTMGGILYGLWN</sequence>
<organism evidence="1 2">
    <name type="scientific">Polystyrenella longa</name>
    <dbReference type="NCBI Taxonomy" id="2528007"/>
    <lineage>
        <taxon>Bacteria</taxon>
        <taxon>Pseudomonadati</taxon>
        <taxon>Planctomycetota</taxon>
        <taxon>Planctomycetia</taxon>
        <taxon>Planctomycetales</taxon>
        <taxon>Planctomycetaceae</taxon>
        <taxon>Polystyrenella</taxon>
    </lineage>
</organism>
<keyword evidence="2" id="KW-1185">Reference proteome</keyword>
<gene>
    <name evidence="1" type="ORF">Pla110_02750</name>
</gene>
<accession>A0A518CH68</accession>
<evidence type="ECO:0000313" key="2">
    <source>
        <dbReference type="Proteomes" id="UP000317178"/>
    </source>
</evidence>